<evidence type="ECO:0008006" key="3">
    <source>
        <dbReference type="Google" id="ProtNLM"/>
    </source>
</evidence>
<dbReference type="GeneID" id="92939107"/>
<proteinExistence type="predicted"/>
<gene>
    <name evidence="1" type="ORF">CLSPO_c24430</name>
</gene>
<dbReference type="EMBL" id="CP009225">
    <property type="protein sequence ID" value="AKC63163.1"/>
    <property type="molecule type" value="Genomic_DNA"/>
</dbReference>
<evidence type="ECO:0000313" key="1">
    <source>
        <dbReference type="EMBL" id="AKC63163.1"/>
    </source>
</evidence>
<dbReference type="RefSeq" id="WP_033060255.1">
    <property type="nucleotide sequence ID" value="NZ_CP009225.1"/>
</dbReference>
<dbReference type="NCBIfam" id="NF047360">
    <property type="entry name" value="tail_chap_PVL"/>
    <property type="match status" value="1"/>
</dbReference>
<dbReference type="InterPro" id="IPR057006">
    <property type="entry name" value="Phage_TAC_19"/>
</dbReference>
<name>A0A7U4LNL0_CLOSG</name>
<dbReference type="Proteomes" id="UP000033052">
    <property type="component" value="Chromosome"/>
</dbReference>
<evidence type="ECO:0000313" key="2">
    <source>
        <dbReference type="Proteomes" id="UP000033052"/>
    </source>
</evidence>
<dbReference type="AlphaFoldDB" id="A0A7U4LNL0"/>
<dbReference type="Pfam" id="PF23857">
    <property type="entry name" value="Phage_TAC_19"/>
    <property type="match status" value="1"/>
</dbReference>
<dbReference type="KEGG" id="cld:CLSPO_c24430"/>
<accession>A0A7U4LNL0</accession>
<organism evidence="1 2">
    <name type="scientific">Clostridium sporogenes</name>
    <dbReference type="NCBI Taxonomy" id="1509"/>
    <lineage>
        <taxon>Bacteria</taxon>
        <taxon>Bacillati</taxon>
        <taxon>Bacillota</taxon>
        <taxon>Clostridia</taxon>
        <taxon>Eubacteriales</taxon>
        <taxon>Clostridiaceae</taxon>
        <taxon>Clostridium</taxon>
    </lineage>
</organism>
<sequence>MEITLKTDNKDKTFVAPFIGARMLKRSLGLSKKFQGGIDESIMDEIATYLVDVYGKQFTMDELYDGFPSDKFFNKAFEDLNEVIGGLEEKVKN</sequence>
<reference evidence="1 2" key="1">
    <citation type="journal article" date="2015" name="PLoS ONE">
        <title>A universal mariner transposon system for forward genetic studies in the genus clostridium.</title>
        <authorList>
            <person name="Zhang Y."/>
            <person name="Grosse-Honebrink A."/>
            <person name="Minton N.P."/>
        </authorList>
    </citation>
    <scope>NUCLEOTIDE SEQUENCE [LARGE SCALE GENOMIC DNA]</scope>
    <source>
        <strain evidence="1 2">NCIMB 10696</strain>
    </source>
</reference>
<protein>
    <recommendedName>
        <fullName evidence="3">Phage protein</fullName>
    </recommendedName>
</protein>